<evidence type="ECO:0000313" key="8">
    <source>
        <dbReference type="Proteomes" id="UP000248764"/>
    </source>
</evidence>
<name>A0A2W2BTX7_9ACTN</name>
<feature type="active site" evidence="4">
    <location>
        <position position="415"/>
    </location>
</feature>
<evidence type="ECO:0000256" key="1">
    <source>
        <dbReference type="ARBA" id="ARBA00004953"/>
    </source>
</evidence>
<comment type="similarity">
    <text evidence="4">Belongs to the CobB/CobQ family. CobQ subfamily.</text>
</comment>
<keyword evidence="2 4" id="KW-0169">Cobalamin biosynthesis</keyword>
<dbReference type="InterPro" id="IPR033949">
    <property type="entry name" value="CobQ_GATase1"/>
</dbReference>
<evidence type="ECO:0000313" key="7">
    <source>
        <dbReference type="EMBL" id="PZF79117.1"/>
    </source>
</evidence>
<reference evidence="7 8" key="1">
    <citation type="submission" date="2018-01" db="EMBL/GenBank/DDBJ databases">
        <title>Draft genome sequence of Jiangella sp. GTF31.</title>
        <authorList>
            <person name="Sahin N."/>
            <person name="Ay H."/>
            <person name="Saygin H."/>
        </authorList>
    </citation>
    <scope>NUCLEOTIDE SEQUENCE [LARGE SCALE GENOMIC DNA]</scope>
    <source>
        <strain evidence="7 8">GTF31</strain>
    </source>
</reference>
<feature type="domain" description="CobB/CobQ-like glutamine amidotransferase" evidence="6">
    <location>
        <begin position="247"/>
        <end position="421"/>
    </location>
</feature>
<dbReference type="InterPro" id="IPR029062">
    <property type="entry name" value="Class_I_gatase-like"/>
</dbReference>
<dbReference type="PROSITE" id="PS51274">
    <property type="entry name" value="GATASE_COBBQ"/>
    <property type="match status" value="1"/>
</dbReference>
<evidence type="ECO:0000256" key="3">
    <source>
        <dbReference type="ARBA" id="ARBA00022962"/>
    </source>
</evidence>
<feature type="domain" description="CobQ/CobB/MinD/ParA nucleotide binding" evidence="5">
    <location>
        <begin position="4"/>
        <end position="223"/>
    </location>
</feature>
<protein>
    <recommendedName>
        <fullName evidence="4">Cobyric acid synthase</fullName>
    </recommendedName>
</protein>
<dbReference type="GO" id="GO:0009236">
    <property type="term" value="P:cobalamin biosynthetic process"/>
    <property type="evidence" value="ECO:0007669"/>
    <property type="project" value="UniProtKB-UniRule"/>
</dbReference>
<organism evidence="7 8">
    <name type="scientific">Jiangella anatolica</name>
    <dbReference type="NCBI Taxonomy" id="2670374"/>
    <lineage>
        <taxon>Bacteria</taxon>
        <taxon>Bacillati</taxon>
        <taxon>Actinomycetota</taxon>
        <taxon>Actinomycetes</taxon>
        <taxon>Jiangellales</taxon>
        <taxon>Jiangellaceae</taxon>
        <taxon>Jiangella</taxon>
    </lineage>
</organism>
<evidence type="ECO:0000256" key="4">
    <source>
        <dbReference type="HAMAP-Rule" id="MF_00028"/>
    </source>
</evidence>
<sequence>MTAVMVQGCTSWAGKSLLTTALCRWYARQGLKVAPFKAQNMSNNARVVDGGEIGVAQWLQARAAGVEPDVRMNPVLLKPEAGTSQVVRLGRVGAELSRRPWRDRSEALWPTVEAALTELLAEYDLVVIEGAGSPAEINLAANDIVNMRVAERADAPVLLAVDIDRGGAFAHLYGTWALLPPSQRERIRGFVLNRFRGDASLLPPGPEQLERLTGVPTVGVVPMIRHDLPDEDGAALRAPARGGLPPVAIVRYPAASNLDEFALLEQVADVRWATAPWHLDGAGLVLLPGSKHVASDLAWLHASGLAPAVVAAARAGVRVLGVCGGLQLLGRRLEDPFGVDGSGDGLGLLPLTTTFAPDKLVRRRALTLPAFGSPWVPLSGLPVDGYEIRQGRTVDEDGAEPLVVAAGNVAGWYLHGLFEDPAVLEALFGARPTRTLDATFELLADAVEAHLDTELLRSLAGAS</sequence>
<dbReference type="CDD" id="cd01750">
    <property type="entry name" value="GATase1_CobQ"/>
    <property type="match status" value="1"/>
</dbReference>
<evidence type="ECO:0000259" key="5">
    <source>
        <dbReference type="Pfam" id="PF01656"/>
    </source>
</evidence>
<gene>
    <name evidence="4" type="primary">cobQ</name>
    <name evidence="7" type="ORF">C1I92_32805</name>
</gene>
<dbReference type="Gene3D" id="3.40.50.880">
    <property type="match status" value="1"/>
</dbReference>
<dbReference type="InterPro" id="IPR027417">
    <property type="entry name" value="P-loop_NTPase"/>
</dbReference>
<dbReference type="UniPathway" id="UPA00148"/>
<dbReference type="GO" id="GO:0003824">
    <property type="term" value="F:catalytic activity"/>
    <property type="evidence" value="ECO:0007669"/>
    <property type="project" value="InterPro"/>
</dbReference>
<comment type="pathway">
    <text evidence="1 4">Cofactor biosynthesis; adenosylcobalamin biosynthesis.</text>
</comment>
<dbReference type="GO" id="GO:0015420">
    <property type="term" value="F:ABC-type vitamin B12 transporter activity"/>
    <property type="evidence" value="ECO:0007669"/>
    <property type="project" value="UniProtKB-UniRule"/>
</dbReference>
<dbReference type="RefSeq" id="WP_111258820.1">
    <property type="nucleotide sequence ID" value="NZ_POTW01000183.1"/>
</dbReference>
<dbReference type="AlphaFoldDB" id="A0A2W2BTX7"/>
<dbReference type="HAMAP" id="MF_00028">
    <property type="entry name" value="CobQ"/>
    <property type="match status" value="1"/>
</dbReference>
<comment type="function">
    <text evidence="4">Catalyzes amidations at positions B, D, E, and G on adenosylcobyrinic A,C-diamide. NH(2) groups are provided by glutamine, and one molecule of ATP is hydrogenolyzed for each amidation.</text>
</comment>
<feature type="active site" description="Nucleophile" evidence="4">
    <location>
        <position position="323"/>
    </location>
</feature>
<keyword evidence="8" id="KW-1185">Reference proteome</keyword>
<dbReference type="PANTHER" id="PTHR21343:SF1">
    <property type="entry name" value="COBYRIC ACID SYNTHASE"/>
    <property type="match status" value="1"/>
</dbReference>
<dbReference type="Pfam" id="PF01656">
    <property type="entry name" value="CbiA"/>
    <property type="match status" value="1"/>
</dbReference>
<dbReference type="PANTHER" id="PTHR21343">
    <property type="entry name" value="DETHIOBIOTIN SYNTHETASE"/>
    <property type="match status" value="1"/>
</dbReference>
<keyword evidence="3 4" id="KW-0315">Glutamine amidotransferase</keyword>
<dbReference type="Proteomes" id="UP000248764">
    <property type="component" value="Unassembled WGS sequence"/>
</dbReference>
<dbReference type="SUPFAM" id="SSF52540">
    <property type="entry name" value="P-loop containing nucleoside triphosphate hydrolases"/>
    <property type="match status" value="1"/>
</dbReference>
<dbReference type="SUPFAM" id="SSF52317">
    <property type="entry name" value="Class I glutamine amidotransferase-like"/>
    <property type="match status" value="1"/>
</dbReference>
<dbReference type="CDD" id="cd05389">
    <property type="entry name" value="CobQ_N"/>
    <property type="match status" value="1"/>
</dbReference>
<proteinExistence type="inferred from homology"/>
<dbReference type="InterPro" id="IPR004459">
    <property type="entry name" value="CobQ_synth"/>
</dbReference>
<dbReference type="EMBL" id="POTW01000183">
    <property type="protein sequence ID" value="PZF79117.1"/>
    <property type="molecule type" value="Genomic_DNA"/>
</dbReference>
<dbReference type="InterPro" id="IPR047045">
    <property type="entry name" value="CobQ_N"/>
</dbReference>
<dbReference type="InterPro" id="IPR002586">
    <property type="entry name" value="CobQ/CobB/MinD/ParA_Nub-bd_dom"/>
</dbReference>
<evidence type="ECO:0000256" key="2">
    <source>
        <dbReference type="ARBA" id="ARBA00022573"/>
    </source>
</evidence>
<dbReference type="NCBIfam" id="TIGR00313">
    <property type="entry name" value="cobQ"/>
    <property type="match status" value="1"/>
</dbReference>
<dbReference type="Pfam" id="PF07685">
    <property type="entry name" value="GATase_3"/>
    <property type="match status" value="1"/>
</dbReference>
<evidence type="ECO:0000259" key="6">
    <source>
        <dbReference type="Pfam" id="PF07685"/>
    </source>
</evidence>
<dbReference type="NCBIfam" id="NF001989">
    <property type="entry name" value="PRK00784.1"/>
    <property type="match status" value="1"/>
</dbReference>
<accession>A0A2W2BTX7</accession>
<comment type="caution">
    <text evidence="7">The sequence shown here is derived from an EMBL/GenBank/DDBJ whole genome shotgun (WGS) entry which is preliminary data.</text>
</comment>
<dbReference type="InterPro" id="IPR011698">
    <property type="entry name" value="GATase_3"/>
</dbReference>
<dbReference type="Gene3D" id="3.40.50.300">
    <property type="entry name" value="P-loop containing nucleotide triphosphate hydrolases"/>
    <property type="match status" value="1"/>
</dbReference>